<dbReference type="InterPro" id="IPR039421">
    <property type="entry name" value="Type_1_exporter"/>
</dbReference>
<dbReference type="Gene3D" id="3.40.50.300">
    <property type="entry name" value="P-loop containing nucleotide triphosphate hydrolases"/>
    <property type="match status" value="1"/>
</dbReference>
<evidence type="ECO:0000256" key="1">
    <source>
        <dbReference type="ARBA" id="ARBA00004651"/>
    </source>
</evidence>
<reference evidence="12 13" key="1">
    <citation type="submission" date="2018-01" db="EMBL/GenBank/DDBJ databases">
        <title>Metagenomic assembled genomes from two thermal pools in the Uzon Caldera, Kamchatka, Russia.</title>
        <authorList>
            <person name="Wilkins L."/>
            <person name="Ettinger C."/>
        </authorList>
    </citation>
    <scope>NUCLEOTIDE SEQUENCE [LARGE SCALE GENOMIC DNA]</scope>
    <source>
        <strain evidence="12">ZAV-08</strain>
    </source>
</reference>
<dbReference type="Pfam" id="PF00005">
    <property type="entry name" value="ABC_tran"/>
    <property type="match status" value="1"/>
</dbReference>
<evidence type="ECO:0000256" key="3">
    <source>
        <dbReference type="ARBA" id="ARBA00022475"/>
    </source>
</evidence>
<evidence type="ECO:0000256" key="2">
    <source>
        <dbReference type="ARBA" id="ARBA00022448"/>
    </source>
</evidence>
<evidence type="ECO:0000256" key="5">
    <source>
        <dbReference type="ARBA" id="ARBA00022741"/>
    </source>
</evidence>
<dbReference type="GO" id="GO:0005524">
    <property type="term" value="F:ATP binding"/>
    <property type="evidence" value="ECO:0007669"/>
    <property type="project" value="UniProtKB-KW"/>
</dbReference>
<dbReference type="CDD" id="cd18552">
    <property type="entry name" value="ABC_6TM_MsbA_like"/>
    <property type="match status" value="1"/>
</dbReference>
<feature type="domain" description="ABC transporter" evidence="10">
    <location>
        <begin position="335"/>
        <end position="570"/>
    </location>
</feature>
<dbReference type="InterPro" id="IPR011527">
    <property type="entry name" value="ABC1_TM_dom"/>
</dbReference>
<evidence type="ECO:0000256" key="8">
    <source>
        <dbReference type="ARBA" id="ARBA00023136"/>
    </source>
</evidence>
<keyword evidence="6" id="KW-0067">ATP-binding</keyword>
<dbReference type="SUPFAM" id="SSF52540">
    <property type="entry name" value="P-loop containing nucleoside triphosphate hydrolases"/>
    <property type="match status" value="1"/>
</dbReference>
<evidence type="ECO:0000256" key="4">
    <source>
        <dbReference type="ARBA" id="ARBA00022692"/>
    </source>
</evidence>
<keyword evidence="2" id="KW-0813">Transport</keyword>
<keyword evidence="5" id="KW-0547">Nucleotide-binding</keyword>
<evidence type="ECO:0000259" key="11">
    <source>
        <dbReference type="PROSITE" id="PS50929"/>
    </source>
</evidence>
<feature type="transmembrane region" description="Helical" evidence="9">
    <location>
        <begin position="163"/>
        <end position="181"/>
    </location>
</feature>
<dbReference type="PROSITE" id="PS00211">
    <property type="entry name" value="ABC_TRANSPORTER_1"/>
    <property type="match status" value="1"/>
</dbReference>
<dbReference type="PANTHER" id="PTHR43394:SF1">
    <property type="entry name" value="ATP-BINDING CASSETTE SUB-FAMILY B MEMBER 10, MITOCHONDRIAL"/>
    <property type="match status" value="1"/>
</dbReference>
<dbReference type="SMART" id="SM00382">
    <property type="entry name" value="AAA"/>
    <property type="match status" value="1"/>
</dbReference>
<dbReference type="InterPro" id="IPR017871">
    <property type="entry name" value="ABC_transporter-like_CS"/>
</dbReference>
<evidence type="ECO:0000256" key="6">
    <source>
        <dbReference type="ARBA" id="ARBA00022840"/>
    </source>
</evidence>
<dbReference type="GO" id="GO:0015421">
    <property type="term" value="F:ABC-type oligopeptide transporter activity"/>
    <property type="evidence" value="ECO:0007669"/>
    <property type="project" value="TreeGrafter"/>
</dbReference>
<evidence type="ECO:0000259" key="10">
    <source>
        <dbReference type="PROSITE" id="PS50893"/>
    </source>
</evidence>
<dbReference type="Proteomes" id="UP000235460">
    <property type="component" value="Unassembled WGS sequence"/>
</dbReference>
<proteinExistence type="predicted"/>
<dbReference type="SUPFAM" id="SSF90123">
    <property type="entry name" value="ABC transporter transmembrane region"/>
    <property type="match status" value="1"/>
</dbReference>
<keyword evidence="7 9" id="KW-1133">Transmembrane helix</keyword>
<sequence length="574" mass="65105">MELLFFLKEILHYLKPFWKKFLLALFFAILSSLLTGFSTWAIKPIFNYVFMEKHYEYFKFIPIFIITVFTLIGGFSLLQAYLMKSVSTGMVNFIRLDLFKKCLSIPVSYLTHYGEGQTISRVINDTAQIEPILGDNFQTFFKETLTVITLLGVAFYQKWDLTLVALSTMPIIVFGSKVLGVKTRKARRLAQSATGELTQKMNELTRGIKEIKISGSYEKLSDLFLKELNRFYRWSLKITKYREGSKSLVDVMTGFGGALVIGYGGYLIIKNELTPGAFLSILTAILLIFNPLRKLARSYTGLKEVQGAWTRIQEIFELPEEKGGILKAFSPSKGFLFKNVSFRYSPNLPLALKKINLFLPANKVIALVGPSGAGKTTLVSLLPRFYDPQEGEIYLDGHSLKEFDILSLRNLFGIVLQEPFLFNLSIWDNLIMVKPEATKEEVIEACRLAMAYEFIEKLPQGYETILGEEGFSLSGGQKQRLALARVFLKKPPVIILDEATSQIDSLTEVAIHQALDQLRGKHTIIIIAHRLSTVKKADKIILLDKGRVVAEGTHEELLIKSPFYKNLYQSFHKD</sequence>
<feature type="transmembrane region" description="Helical" evidence="9">
    <location>
        <begin position="60"/>
        <end position="82"/>
    </location>
</feature>
<dbReference type="InterPro" id="IPR003593">
    <property type="entry name" value="AAA+_ATPase"/>
</dbReference>
<dbReference type="Pfam" id="PF00664">
    <property type="entry name" value="ABC_membrane"/>
    <property type="match status" value="1"/>
</dbReference>
<keyword evidence="3" id="KW-1003">Cell membrane</keyword>
<comment type="caution">
    <text evidence="12">The sequence shown here is derived from an EMBL/GenBank/DDBJ whole genome shotgun (WGS) entry which is preliminary data.</text>
</comment>
<dbReference type="AlphaFoldDB" id="A0A2N7PNM1"/>
<dbReference type="PROSITE" id="PS50929">
    <property type="entry name" value="ABC_TM1F"/>
    <property type="match status" value="1"/>
</dbReference>
<keyword evidence="4 9" id="KW-0812">Transmembrane</keyword>
<protein>
    <recommendedName>
        <fullName evidence="14">Xenobiotic-transporting ATPase</fullName>
    </recommendedName>
</protein>
<evidence type="ECO:0000313" key="13">
    <source>
        <dbReference type="Proteomes" id="UP000235460"/>
    </source>
</evidence>
<evidence type="ECO:0000256" key="7">
    <source>
        <dbReference type="ARBA" id="ARBA00022989"/>
    </source>
</evidence>
<accession>A0A2N7PNM1</accession>
<evidence type="ECO:0000256" key="9">
    <source>
        <dbReference type="SAM" id="Phobius"/>
    </source>
</evidence>
<evidence type="ECO:0008006" key="14">
    <source>
        <dbReference type="Google" id="ProtNLM"/>
    </source>
</evidence>
<feature type="domain" description="ABC transmembrane type-1" evidence="11">
    <location>
        <begin position="22"/>
        <end position="304"/>
    </location>
</feature>
<dbReference type="Gene3D" id="1.20.1560.10">
    <property type="entry name" value="ABC transporter type 1, transmembrane domain"/>
    <property type="match status" value="1"/>
</dbReference>
<evidence type="ECO:0000313" key="12">
    <source>
        <dbReference type="EMBL" id="PMP67118.1"/>
    </source>
</evidence>
<dbReference type="InterPro" id="IPR027417">
    <property type="entry name" value="P-loop_NTPase"/>
</dbReference>
<dbReference type="GO" id="GO:0005886">
    <property type="term" value="C:plasma membrane"/>
    <property type="evidence" value="ECO:0007669"/>
    <property type="project" value="UniProtKB-SubCell"/>
</dbReference>
<feature type="transmembrane region" description="Helical" evidence="9">
    <location>
        <begin position="21"/>
        <end position="40"/>
    </location>
</feature>
<dbReference type="GO" id="GO:0016887">
    <property type="term" value="F:ATP hydrolysis activity"/>
    <property type="evidence" value="ECO:0007669"/>
    <property type="project" value="InterPro"/>
</dbReference>
<comment type="subcellular location">
    <subcellularLocation>
        <location evidence="1">Cell membrane</location>
        <topology evidence="1">Multi-pass membrane protein</topology>
    </subcellularLocation>
</comment>
<keyword evidence="8 9" id="KW-0472">Membrane</keyword>
<dbReference type="FunFam" id="3.40.50.300:FF:000221">
    <property type="entry name" value="Multidrug ABC transporter ATP-binding protein"/>
    <property type="match status" value="1"/>
</dbReference>
<feature type="transmembrane region" description="Helical" evidence="9">
    <location>
        <begin position="247"/>
        <end position="269"/>
    </location>
</feature>
<organism evidence="12 13">
    <name type="scientific">Thermodesulfobacterium geofontis</name>
    <dbReference type="NCBI Taxonomy" id="1295609"/>
    <lineage>
        <taxon>Bacteria</taxon>
        <taxon>Pseudomonadati</taxon>
        <taxon>Thermodesulfobacteriota</taxon>
        <taxon>Thermodesulfobacteria</taxon>
        <taxon>Thermodesulfobacteriales</taxon>
        <taxon>Thermodesulfobacteriaceae</taxon>
        <taxon>Thermodesulfobacterium</taxon>
    </lineage>
</organism>
<dbReference type="PROSITE" id="PS50893">
    <property type="entry name" value="ABC_TRANSPORTER_2"/>
    <property type="match status" value="1"/>
</dbReference>
<feature type="transmembrane region" description="Helical" evidence="9">
    <location>
        <begin position="275"/>
        <end position="292"/>
    </location>
</feature>
<gene>
    <name evidence="12" type="ORF">C0190_03885</name>
</gene>
<dbReference type="EMBL" id="PNIK01000058">
    <property type="protein sequence ID" value="PMP67118.1"/>
    <property type="molecule type" value="Genomic_DNA"/>
</dbReference>
<name>A0A2N7PNM1_9BACT</name>
<dbReference type="PANTHER" id="PTHR43394">
    <property type="entry name" value="ATP-DEPENDENT PERMEASE MDL1, MITOCHONDRIAL"/>
    <property type="match status" value="1"/>
</dbReference>
<dbReference type="InterPro" id="IPR003439">
    <property type="entry name" value="ABC_transporter-like_ATP-bd"/>
</dbReference>
<dbReference type="InterPro" id="IPR036640">
    <property type="entry name" value="ABC1_TM_sf"/>
</dbReference>